<dbReference type="Gene3D" id="1.25.40.340">
    <property type="match status" value="1"/>
</dbReference>
<dbReference type="EMBL" id="JAWLIP010000011">
    <property type="protein sequence ID" value="MDV6228575.1"/>
    <property type="molecule type" value="Genomic_DNA"/>
</dbReference>
<accession>A0ABU4AQQ9</accession>
<name>A0ABU4AQQ9_9HYPH</name>
<protein>
    <submittedName>
        <fullName evidence="2">DAK2 domain-containing protein</fullName>
    </submittedName>
</protein>
<dbReference type="Proteomes" id="UP001185659">
    <property type="component" value="Unassembled WGS sequence"/>
</dbReference>
<reference evidence="2 3" key="1">
    <citation type="submission" date="2023-10" db="EMBL/GenBank/DDBJ databases">
        <authorList>
            <person name="Venkata Ramana C."/>
            <person name="Sasikala C."/>
            <person name="Dhurka M."/>
        </authorList>
    </citation>
    <scope>NUCLEOTIDE SEQUENCE [LARGE SCALE GENOMIC DNA]</scope>
    <source>
        <strain evidence="2 3">KCTC 32151</strain>
    </source>
</reference>
<dbReference type="InterPro" id="IPR004007">
    <property type="entry name" value="DhaL_dom"/>
</dbReference>
<evidence type="ECO:0000259" key="1">
    <source>
        <dbReference type="PROSITE" id="PS51480"/>
    </source>
</evidence>
<dbReference type="InterPro" id="IPR036117">
    <property type="entry name" value="DhaL_dom_sf"/>
</dbReference>
<gene>
    <name evidence="2" type="ORF">R2G56_19995</name>
</gene>
<comment type="caution">
    <text evidence="2">The sequence shown here is derived from an EMBL/GenBank/DDBJ whole genome shotgun (WGS) entry which is preliminary data.</text>
</comment>
<keyword evidence="3" id="KW-1185">Reference proteome</keyword>
<evidence type="ECO:0000313" key="2">
    <source>
        <dbReference type="EMBL" id="MDV6228575.1"/>
    </source>
</evidence>
<organism evidence="2 3">
    <name type="scientific">Nitratireductor aquimarinus</name>
    <dbReference type="NCBI Taxonomy" id="889300"/>
    <lineage>
        <taxon>Bacteria</taxon>
        <taxon>Pseudomonadati</taxon>
        <taxon>Pseudomonadota</taxon>
        <taxon>Alphaproteobacteria</taxon>
        <taxon>Hyphomicrobiales</taxon>
        <taxon>Phyllobacteriaceae</taxon>
        <taxon>Nitratireductor</taxon>
    </lineage>
</organism>
<evidence type="ECO:0000313" key="3">
    <source>
        <dbReference type="Proteomes" id="UP001185659"/>
    </source>
</evidence>
<dbReference type="Pfam" id="PF02734">
    <property type="entry name" value="Dak2"/>
    <property type="match status" value="1"/>
</dbReference>
<feature type="domain" description="DhaL" evidence="1">
    <location>
        <begin position="1"/>
        <end position="84"/>
    </location>
</feature>
<proteinExistence type="predicted"/>
<dbReference type="SUPFAM" id="SSF101473">
    <property type="entry name" value="DhaL-like"/>
    <property type="match status" value="1"/>
</dbReference>
<dbReference type="PROSITE" id="PS51480">
    <property type="entry name" value="DHAL"/>
    <property type="match status" value="1"/>
</dbReference>
<dbReference type="RefSeq" id="WP_317562370.1">
    <property type="nucleotide sequence ID" value="NZ_JAWLIP010000011.1"/>
</dbReference>
<sequence length="84" mass="8830">MLARGKSCLGEKTVLDGLDAQVRALEATPSGALIDVALKAAKDTVEEFTQKPNQAGRARIFAEKSIGLPDPGQLALVVITEGLR</sequence>